<dbReference type="SUPFAM" id="SSF52518">
    <property type="entry name" value="Thiamin diphosphate-binding fold (THDP-binding)"/>
    <property type="match status" value="2"/>
</dbReference>
<evidence type="ECO:0000313" key="8">
    <source>
        <dbReference type="Proteomes" id="UP000550714"/>
    </source>
</evidence>
<evidence type="ECO:0000259" key="6">
    <source>
        <dbReference type="Pfam" id="PF02776"/>
    </source>
</evidence>
<sequence>MHPRLAGHAVVEQLLAHDADVAFCVPGESYLAVLDGLYDARDRIDLITARQEGGAAMMAAAYGKLTGRPGVCLVTRGPGATNASIGVHTAHQDASPMVLLVGQVSTEHLGRRSFQEVDYQQMFGSLAKDVVRVDRADRVPELIARAFHTAVSGEPGPVVVALPEDVLGHTTDAPVVRPGGTVRPGVASSDVEAFVTDLGRAARPLVVAGGTGWDQPSTRRLRQFAEAFGVPVAAAFRNQDVMANTSDVYVGPLGLRTTDGLSAAVREADLVAFLGTRPDAASMDDHGLLAVPQPTQRVTHIHPDPDVIHHVYRADHAIVAGPAEFVMALPASPQDIPALQEDSALQAERTAWCGRLRENYLRSLATPSAGSPDSLAYMQVFNDRAPGDTIISTGAGAYTSWPQRHRRFTAYPSQAGTQSGAMGYGLPAAIAAKLAFPDRTVVAFAGDGCILMTGQELSTAVRYGLDIVVVVVNNSRYGTIRNHQEAAYPGRVVGTELVNPDFVALAGAFGAHGVRVHTPSEFRSALDACLDSGGTSLIEIVTE</sequence>
<dbReference type="PROSITE" id="PS00187">
    <property type="entry name" value="TPP_ENZYMES"/>
    <property type="match status" value="1"/>
</dbReference>
<dbReference type="EC" id="2.2.1.6" evidence="7"/>
<dbReference type="GO" id="GO:0009097">
    <property type="term" value="P:isoleucine biosynthetic process"/>
    <property type="evidence" value="ECO:0007669"/>
    <property type="project" value="TreeGrafter"/>
</dbReference>
<dbReference type="Pfam" id="PF02776">
    <property type="entry name" value="TPP_enzyme_N"/>
    <property type="match status" value="1"/>
</dbReference>
<dbReference type="EMBL" id="JACHWU010000010">
    <property type="protein sequence ID" value="MBB3053500.1"/>
    <property type="molecule type" value="Genomic_DNA"/>
</dbReference>
<dbReference type="GO" id="GO:0003984">
    <property type="term" value="F:acetolactate synthase activity"/>
    <property type="evidence" value="ECO:0007669"/>
    <property type="project" value="UniProtKB-EC"/>
</dbReference>
<dbReference type="Gene3D" id="3.40.50.1220">
    <property type="entry name" value="TPP-binding domain"/>
    <property type="match status" value="1"/>
</dbReference>
<dbReference type="SUPFAM" id="SSF52467">
    <property type="entry name" value="DHS-like NAD/FAD-binding domain"/>
    <property type="match status" value="1"/>
</dbReference>
<organism evidence="7 8">
    <name type="scientific">Prauserella isguenensis</name>
    <dbReference type="NCBI Taxonomy" id="1470180"/>
    <lineage>
        <taxon>Bacteria</taxon>
        <taxon>Bacillati</taxon>
        <taxon>Actinomycetota</taxon>
        <taxon>Actinomycetes</taxon>
        <taxon>Pseudonocardiales</taxon>
        <taxon>Pseudonocardiaceae</taxon>
        <taxon>Prauserella</taxon>
    </lineage>
</organism>
<dbReference type="GO" id="GO:0030976">
    <property type="term" value="F:thiamine pyrophosphate binding"/>
    <property type="evidence" value="ECO:0007669"/>
    <property type="project" value="InterPro"/>
</dbReference>
<dbReference type="InterPro" id="IPR029035">
    <property type="entry name" value="DHS-like_NAD/FAD-binding_dom"/>
</dbReference>
<dbReference type="CDD" id="cd07035">
    <property type="entry name" value="TPP_PYR_POX_like"/>
    <property type="match status" value="1"/>
</dbReference>
<dbReference type="Gene3D" id="3.40.50.970">
    <property type="match status" value="2"/>
</dbReference>
<comment type="caution">
    <text evidence="7">The sequence shown here is derived from an EMBL/GenBank/DDBJ whole genome shotgun (WGS) entry which is preliminary data.</text>
</comment>
<dbReference type="GO" id="GO:0050660">
    <property type="term" value="F:flavin adenine dinucleotide binding"/>
    <property type="evidence" value="ECO:0007669"/>
    <property type="project" value="TreeGrafter"/>
</dbReference>
<dbReference type="InterPro" id="IPR011766">
    <property type="entry name" value="TPP_enzyme_TPP-bd"/>
</dbReference>
<keyword evidence="2 3" id="KW-0786">Thiamine pyrophosphate</keyword>
<evidence type="ECO:0000313" key="7">
    <source>
        <dbReference type="EMBL" id="MBB3053500.1"/>
    </source>
</evidence>
<dbReference type="InterPro" id="IPR045229">
    <property type="entry name" value="TPP_enz"/>
</dbReference>
<dbReference type="PANTHER" id="PTHR18968:SF120">
    <property type="entry name" value="ACETOLACTATE SYNTHASE LARGE SUBUNIT"/>
    <property type="match status" value="1"/>
</dbReference>
<dbReference type="Pfam" id="PF00205">
    <property type="entry name" value="TPP_enzyme_M"/>
    <property type="match status" value="1"/>
</dbReference>
<dbReference type="GO" id="GO:0005948">
    <property type="term" value="C:acetolactate synthase complex"/>
    <property type="evidence" value="ECO:0007669"/>
    <property type="project" value="TreeGrafter"/>
</dbReference>
<proteinExistence type="inferred from homology"/>
<dbReference type="NCBIfam" id="NF006052">
    <property type="entry name" value="PRK08199.1"/>
    <property type="match status" value="1"/>
</dbReference>
<evidence type="ECO:0000259" key="4">
    <source>
        <dbReference type="Pfam" id="PF00205"/>
    </source>
</evidence>
<protein>
    <submittedName>
        <fullName evidence="7">Acetolactate synthase-1/2/3 large subunit</fullName>
        <ecNumber evidence="7">2.2.1.6</ecNumber>
    </submittedName>
</protein>
<feature type="domain" description="Thiamine pyrophosphate enzyme central" evidence="4">
    <location>
        <begin position="193"/>
        <end position="329"/>
    </location>
</feature>
<evidence type="ECO:0000259" key="5">
    <source>
        <dbReference type="Pfam" id="PF02775"/>
    </source>
</evidence>
<accession>A0A839S934</accession>
<evidence type="ECO:0000256" key="2">
    <source>
        <dbReference type="ARBA" id="ARBA00023052"/>
    </source>
</evidence>
<keyword evidence="8" id="KW-1185">Reference proteome</keyword>
<dbReference type="InterPro" id="IPR029061">
    <property type="entry name" value="THDP-binding"/>
</dbReference>
<name>A0A839S934_9PSEU</name>
<dbReference type="RefSeq" id="WP_183659345.1">
    <property type="nucleotide sequence ID" value="NZ_JACHWU010000010.1"/>
</dbReference>
<feature type="domain" description="Thiamine pyrophosphate enzyme TPP-binding" evidence="5">
    <location>
        <begin position="394"/>
        <end position="540"/>
    </location>
</feature>
<comment type="similarity">
    <text evidence="1 3">Belongs to the TPP enzyme family.</text>
</comment>
<dbReference type="InterPro" id="IPR012001">
    <property type="entry name" value="Thiamin_PyroP_enz_TPP-bd_dom"/>
</dbReference>
<dbReference type="GO" id="GO:0009099">
    <property type="term" value="P:L-valine biosynthetic process"/>
    <property type="evidence" value="ECO:0007669"/>
    <property type="project" value="TreeGrafter"/>
</dbReference>
<dbReference type="InterPro" id="IPR000399">
    <property type="entry name" value="TPP-bd_CS"/>
</dbReference>
<dbReference type="CDD" id="cd00568">
    <property type="entry name" value="TPP_enzymes"/>
    <property type="match status" value="1"/>
</dbReference>
<dbReference type="GO" id="GO:0000287">
    <property type="term" value="F:magnesium ion binding"/>
    <property type="evidence" value="ECO:0007669"/>
    <property type="project" value="InterPro"/>
</dbReference>
<keyword evidence="7" id="KW-0808">Transferase</keyword>
<dbReference type="AlphaFoldDB" id="A0A839S934"/>
<dbReference type="PANTHER" id="PTHR18968">
    <property type="entry name" value="THIAMINE PYROPHOSPHATE ENZYMES"/>
    <property type="match status" value="1"/>
</dbReference>
<dbReference type="Proteomes" id="UP000550714">
    <property type="component" value="Unassembled WGS sequence"/>
</dbReference>
<dbReference type="Pfam" id="PF02775">
    <property type="entry name" value="TPP_enzyme_C"/>
    <property type="match status" value="1"/>
</dbReference>
<gene>
    <name evidence="7" type="ORF">FHS23_004553</name>
</gene>
<evidence type="ECO:0000256" key="1">
    <source>
        <dbReference type="ARBA" id="ARBA00007812"/>
    </source>
</evidence>
<feature type="domain" description="Thiamine pyrophosphate enzyme N-terminal TPP-binding" evidence="6">
    <location>
        <begin position="6"/>
        <end position="122"/>
    </location>
</feature>
<reference evidence="7 8" key="1">
    <citation type="submission" date="2020-08" db="EMBL/GenBank/DDBJ databases">
        <title>Genomic Encyclopedia of Type Strains, Phase III (KMG-III): the genomes of soil and plant-associated and newly described type strains.</title>
        <authorList>
            <person name="Whitman W."/>
        </authorList>
    </citation>
    <scope>NUCLEOTIDE SEQUENCE [LARGE SCALE GENOMIC DNA]</scope>
    <source>
        <strain evidence="7 8">CECT 8577</strain>
    </source>
</reference>
<evidence type="ECO:0000256" key="3">
    <source>
        <dbReference type="RuleBase" id="RU362132"/>
    </source>
</evidence>
<dbReference type="FunFam" id="3.40.50.970:FF:000007">
    <property type="entry name" value="Acetolactate synthase"/>
    <property type="match status" value="1"/>
</dbReference>
<dbReference type="InterPro" id="IPR012000">
    <property type="entry name" value="Thiamin_PyroP_enz_cen_dom"/>
</dbReference>